<sequence>MAVTTANPDKAHLWLTGDAYRAPADTPLPVGDLRAATIKGWDAYGGIEAGFEQTSEQSVTEKQVFNYRQAPYKVARDPLKEGMKFRAVDNTKATMLTRLQGGKIIVDENGNNIMQKGIGEEFALFIRVEDGEDAAFFYSPRVTLKGPATRAAIDGQTIDGWEFDVSFLAPLQEVIPELPEGMKAEKAEKPASPAPSGTTGTESH</sequence>
<reference evidence="2" key="1">
    <citation type="submission" date="2017-12" db="EMBL/GenBank/DDBJ databases">
        <authorList>
            <person name="Thomas-White K."/>
            <person name="Wolfe A.J."/>
        </authorList>
    </citation>
    <scope>NUCLEOTIDE SEQUENCE</scope>
    <source>
        <strain evidence="2">UMB0763</strain>
    </source>
</reference>
<dbReference type="RefSeq" id="WP_101679358.1">
    <property type="nucleotide sequence ID" value="NZ_CP136958.1"/>
</dbReference>
<feature type="compositionally biased region" description="Basic and acidic residues" evidence="1">
    <location>
        <begin position="180"/>
        <end position="189"/>
    </location>
</feature>
<dbReference type="AlphaFoldDB" id="A0AAF1BZD8"/>
<accession>A0AAF1BZD8</accession>
<organism evidence="2 3">
    <name type="scientific">Corynebacterium pyruviciproducens</name>
    <dbReference type="NCBI Taxonomy" id="598660"/>
    <lineage>
        <taxon>Bacteria</taxon>
        <taxon>Bacillati</taxon>
        <taxon>Actinomycetota</taxon>
        <taxon>Actinomycetes</taxon>
        <taxon>Mycobacteriales</taxon>
        <taxon>Corynebacteriaceae</taxon>
        <taxon>Corynebacterium</taxon>
    </lineage>
</organism>
<dbReference type="EMBL" id="CP136958">
    <property type="protein sequence ID" value="WOT02570.1"/>
    <property type="molecule type" value="Genomic_DNA"/>
</dbReference>
<protein>
    <submittedName>
        <fullName evidence="2">Uncharacterized protein</fullName>
    </submittedName>
</protein>
<feature type="region of interest" description="Disordered" evidence="1">
    <location>
        <begin position="180"/>
        <end position="204"/>
    </location>
</feature>
<evidence type="ECO:0000313" key="2">
    <source>
        <dbReference type="EMBL" id="WOT02570.1"/>
    </source>
</evidence>
<reference evidence="2" key="2">
    <citation type="submission" date="2023-10" db="EMBL/GenBank/DDBJ databases">
        <authorList>
            <person name="Choi B."/>
        </authorList>
    </citation>
    <scope>NUCLEOTIDE SEQUENCE</scope>
    <source>
        <strain evidence="2">UMB0763</strain>
    </source>
</reference>
<proteinExistence type="predicted"/>
<name>A0AAF1BZD8_9CORY</name>
<dbReference type="KEGG" id="cpyr:CYJ47_02005"/>
<evidence type="ECO:0000256" key="1">
    <source>
        <dbReference type="SAM" id="MobiDB-lite"/>
    </source>
</evidence>
<dbReference type="Proteomes" id="UP000234560">
    <property type="component" value="Chromosome"/>
</dbReference>
<evidence type="ECO:0000313" key="3">
    <source>
        <dbReference type="Proteomes" id="UP000234560"/>
    </source>
</evidence>
<gene>
    <name evidence="2" type="ORF">CYJ47_02005</name>
</gene>